<keyword evidence="2" id="KW-1185">Reference proteome</keyword>
<accession>A0A369J9Q3</accession>
<name>A0A369J9Q3_HYPMA</name>
<dbReference type="EMBL" id="LUEZ02000107">
    <property type="protein sequence ID" value="RDB18062.1"/>
    <property type="molecule type" value="Genomic_DNA"/>
</dbReference>
<dbReference type="OrthoDB" id="185373at2759"/>
<dbReference type="InParanoid" id="A0A369J9Q3"/>
<dbReference type="STRING" id="39966.A0A369J9Q3"/>
<dbReference type="InterPro" id="IPR011990">
    <property type="entry name" value="TPR-like_helical_dom_sf"/>
</dbReference>
<protein>
    <submittedName>
        <fullName evidence="1">Uncharacterized protein</fullName>
    </submittedName>
</protein>
<proteinExistence type="predicted"/>
<sequence>SSLSSCKSTGVGVVIPGENNTGFAECVLSQVHIPKLPNRQLPLGYTRRINAIASKYKLSRPNIRLSGGISSRDNLSKPTSPLSPVFTTYTKYLSDSSLPSSTPNAKADERDEITTEAYEELRRRDRNLVASLPTASYLHVLAEAVKIKSHNLADQVVLDILEVYTGGNAKREGMLRALMSKDFALLDRDIVLRVLQTLQEAPNGLDFLTTKSVEGLARMITDSLQICGTDRTFLRLLYPLLHTHMSRYHAPGGIHAVTYHPPGIIYASFAVVYKLLTVSFQQEALNLFQVLVKSRQIPPEVVQTIDGSSGDFKLIISTALVRASLHWNWRALAATVLTDILDATPTPDQSIIDLNIDAIYALLDTPTDRDIRACGHLIRRVHRHSPVPNTIIRQFYSSAAEKQTGNEAEGVYAFTRSPAVLETHHYPPPQGVALPWLMSHLTSASHRTQLSRILASEVVDDNLPLPLQDRAGFIAATAAQGYGKLSRALWERYATGKDSSVIVGNSALMIRMVSLFANLSQRSAAKHKRQQLEQPEDRRARYTEGEDLEARSAELAAFVDQILQAFQTYHEPLAKAPHSVLTSLARACFIIGKFTEGLDAFRFLLDRKELPDMYDANVALSAVARARPRQAARMVRRMTEVGLCPDATTFGTVMHNALLHRDMDLVKDMVERMRSLEVKHLSLKSMAGLIRASVAPVDEESQDDQRAKLADALYLVESFPETNIGSSPQIGKYLVYSSLRVHDPSLAFKFWNLCLRESTEWNDLEHRLLRRLIAKMIRRRQQQFDNEEILTMLSRLGLGH</sequence>
<organism evidence="1 2">
    <name type="scientific">Hypsizygus marmoreus</name>
    <name type="common">White beech mushroom</name>
    <name type="synonym">Agaricus marmoreus</name>
    <dbReference type="NCBI Taxonomy" id="39966"/>
    <lineage>
        <taxon>Eukaryota</taxon>
        <taxon>Fungi</taxon>
        <taxon>Dikarya</taxon>
        <taxon>Basidiomycota</taxon>
        <taxon>Agaricomycotina</taxon>
        <taxon>Agaricomycetes</taxon>
        <taxon>Agaricomycetidae</taxon>
        <taxon>Agaricales</taxon>
        <taxon>Tricholomatineae</taxon>
        <taxon>Lyophyllaceae</taxon>
        <taxon>Hypsizygus</taxon>
    </lineage>
</organism>
<comment type="caution">
    <text evidence="1">The sequence shown here is derived from an EMBL/GenBank/DDBJ whole genome shotgun (WGS) entry which is preliminary data.</text>
</comment>
<reference evidence="1" key="1">
    <citation type="submission" date="2018-04" db="EMBL/GenBank/DDBJ databases">
        <title>Whole genome sequencing of Hypsizygus marmoreus.</title>
        <authorList>
            <person name="Choi I.-G."/>
            <person name="Min B."/>
            <person name="Kim J.-G."/>
            <person name="Kim S."/>
            <person name="Oh Y.-L."/>
            <person name="Kong W.-S."/>
            <person name="Park H."/>
            <person name="Jeong J."/>
            <person name="Song E.-S."/>
        </authorList>
    </citation>
    <scope>NUCLEOTIDE SEQUENCE [LARGE SCALE GENOMIC DNA]</scope>
    <source>
        <strain evidence="1">51987-8</strain>
    </source>
</reference>
<dbReference type="Proteomes" id="UP000076154">
    <property type="component" value="Unassembled WGS sequence"/>
</dbReference>
<dbReference type="AlphaFoldDB" id="A0A369J9Q3"/>
<evidence type="ECO:0000313" key="1">
    <source>
        <dbReference type="EMBL" id="RDB18062.1"/>
    </source>
</evidence>
<feature type="non-terminal residue" evidence="1">
    <location>
        <position position="1"/>
    </location>
</feature>
<dbReference type="Gene3D" id="1.25.40.10">
    <property type="entry name" value="Tetratricopeptide repeat domain"/>
    <property type="match status" value="1"/>
</dbReference>
<evidence type="ECO:0000313" key="2">
    <source>
        <dbReference type="Proteomes" id="UP000076154"/>
    </source>
</evidence>
<gene>
    <name evidence="1" type="ORF">Hypma_000939</name>
</gene>